<organism evidence="1 2">
    <name type="scientific">Pristionchus entomophagus</name>
    <dbReference type="NCBI Taxonomy" id="358040"/>
    <lineage>
        <taxon>Eukaryota</taxon>
        <taxon>Metazoa</taxon>
        <taxon>Ecdysozoa</taxon>
        <taxon>Nematoda</taxon>
        <taxon>Chromadorea</taxon>
        <taxon>Rhabditida</taxon>
        <taxon>Rhabditina</taxon>
        <taxon>Diplogasteromorpha</taxon>
        <taxon>Diplogasteroidea</taxon>
        <taxon>Neodiplogasteridae</taxon>
        <taxon>Pristionchus</taxon>
    </lineage>
</organism>
<feature type="non-terminal residue" evidence="1">
    <location>
        <position position="75"/>
    </location>
</feature>
<reference evidence="1" key="1">
    <citation type="submission" date="2023-10" db="EMBL/GenBank/DDBJ databases">
        <title>Genome assembly of Pristionchus species.</title>
        <authorList>
            <person name="Yoshida K."/>
            <person name="Sommer R.J."/>
        </authorList>
    </citation>
    <scope>NUCLEOTIDE SEQUENCE</scope>
    <source>
        <strain evidence="1">RS0144</strain>
    </source>
</reference>
<name>A0AAV5SJX0_9BILA</name>
<accession>A0AAV5SJX0</accession>
<dbReference type="Proteomes" id="UP001432027">
    <property type="component" value="Unassembled WGS sequence"/>
</dbReference>
<dbReference type="EMBL" id="BTSX01000002">
    <property type="protein sequence ID" value="GMS83373.1"/>
    <property type="molecule type" value="Genomic_DNA"/>
</dbReference>
<comment type="caution">
    <text evidence="1">The sequence shown here is derived from an EMBL/GenBank/DDBJ whole genome shotgun (WGS) entry which is preliminary data.</text>
</comment>
<proteinExistence type="predicted"/>
<sequence length="75" mass="8686">YTTRFVSGWLTHLRTKHSTTPALKYPSTPSGYAQHLRSHHKSSLKENGIFLICSCEFEQHHSTSHLKHIERVSKK</sequence>
<feature type="non-terminal residue" evidence="1">
    <location>
        <position position="1"/>
    </location>
</feature>
<dbReference type="AlphaFoldDB" id="A0AAV5SJX0"/>
<evidence type="ECO:0000313" key="2">
    <source>
        <dbReference type="Proteomes" id="UP001432027"/>
    </source>
</evidence>
<keyword evidence="2" id="KW-1185">Reference proteome</keyword>
<gene>
    <name evidence="1" type="ORF">PENTCL1PPCAC_5549</name>
</gene>
<protein>
    <submittedName>
        <fullName evidence="1">Uncharacterized protein</fullName>
    </submittedName>
</protein>
<evidence type="ECO:0000313" key="1">
    <source>
        <dbReference type="EMBL" id="GMS83373.1"/>
    </source>
</evidence>